<dbReference type="InterPro" id="IPR000531">
    <property type="entry name" value="Beta-barrel_TonB"/>
</dbReference>
<evidence type="ECO:0000256" key="4">
    <source>
        <dbReference type="ARBA" id="ARBA00022692"/>
    </source>
</evidence>
<evidence type="ECO:0000256" key="2">
    <source>
        <dbReference type="ARBA" id="ARBA00022448"/>
    </source>
</evidence>
<dbReference type="InterPro" id="IPR036942">
    <property type="entry name" value="Beta-barrel_TonB_sf"/>
</dbReference>
<keyword evidence="6 11" id="KW-0798">TonB box</keyword>
<dbReference type="SUPFAM" id="SSF49464">
    <property type="entry name" value="Carboxypeptidase regulatory domain-like"/>
    <property type="match status" value="1"/>
</dbReference>
<dbReference type="STRING" id="1185876.BN8_02014"/>
<dbReference type="InterPro" id="IPR008969">
    <property type="entry name" value="CarboxyPept-like_regulatory"/>
</dbReference>
<dbReference type="InterPro" id="IPR012910">
    <property type="entry name" value="Plug_dom"/>
</dbReference>
<evidence type="ECO:0000256" key="5">
    <source>
        <dbReference type="ARBA" id="ARBA00022729"/>
    </source>
</evidence>
<dbReference type="AlphaFoldDB" id="I2GGE0"/>
<dbReference type="Gene3D" id="2.60.40.1120">
    <property type="entry name" value="Carboxypeptidase-like, regulatory domain"/>
    <property type="match status" value="1"/>
</dbReference>
<reference evidence="14 15" key="1">
    <citation type="journal article" date="2012" name="J. Bacteriol.">
        <title>Genome Sequence of the Filamentous Bacterium Fibrisoma limi BUZ 3T.</title>
        <authorList>
            <person name="Filippini M."/>
            <person name="Qi W."/>
            <person name="Jaenicke S."/>
            <person name="Goesmann A."/>
            <person name="Smits T.H."/>
            <person name="Bagheri H.C."/>
        </authorList>
    </citation>
    <scope>NUCLEOTIDE SEQUENCE [LARGE SCALE GENOMIC DNA]</scope>
    <source>
        <strain evidence="15">BUZ 3T</strain>
    </source>
</reference>
<keyword evidence="2 10" id="KW-0813">Transport</keyword>
<dbReference type="Proteomes" id="UP000009309">
    <property type="component" value="Unassembled WGS sequence"/>
</dbReference>
<dbReference type="Pfam" id="PF13715">
    <property type="entry name" value="CarbopepD_reg_2"/>
    <property type="match status" value="1"/>
</dbReference>
<dbReference type="GO" id="GO:0015344">
    <property type="term" value="F:siderophore uptake transmembrane transporter activity"/>
    <property type="evidence" value="ECO:0007669"/>
    <property type="project" value="TreeGrafter"/>
</dbReference>
<feature type="domain" description="TonB-dependent receptor-like beta-barrel" evidence="12">
    <location>
        <begin position="317"/>
        <end position="770"/>
    </location>
</feature>
<gene>
    <name evidence="14" type="ORF">BN8_02014</name>
</gene>
<dbReference type="GO" id="GO:0009279">
    <property type="term" value="C:cell outer membrane"/>
    <property type="evidence" value="ECO:0007669"/>
    <property type="project" value="UniProtKB-SubCell"/>
</dbReference>
<protein>
    <submittedName>
        <fullName evidence="14">TonB-dependent receptor plug</fullName>
    </submittedName>
</protein>
<dbReference type="Pfam" id="PF00593">
    <property type="entry name" value="TonB_dep_Rec_b-barrel"/>
    <property type="match status" value="1"/>
</dbReference>
<dbReference type="PROSITE" id="PS52016">
    <property type="entry name" value="TONB_DEPENDENT_REC_3"/>
    <property type="match status" value="1"/>
</dbReference>
<keyword evidence="9 10" id="KW-0998">Cell outer membrane</keyword>
<proteinExistence type="inferred from homology"/>
<dbReference type="SUPFAM" id="SSF56935">
    <property type="entry name" value="Porins"/>
    <property type="match status" value="1"/>
</dbReference>
<keyword evidence="7 10" id="KW-0472">Membrane</keyword>
<keyword evidence="8 14" id="KW-0675">Receptor</keyword>
<evidence type="ECO:0000256" key="3">
    <source>
        <dbReference type="ARBA" id="ARBA00022452"/>
    </source>
</evidence>
<evidence type="ECO:0000256" key="8">
    <source>
        <dbReference type="ARBA" id="ARBA00023170"/>
    </source>
</evidence>
<evidence type="ECO:0000259" key="12">
    <source>
        <dbReference type="Pfam" id="PF00593"/>
    </source>
</evidence>
<dbReference type="InterPro" id="IPR037066">
    <property type="entry name" value="Plug_dom_sf"/>
</dbReference>
<keyword evidence="15" id="KW-1185">Reference proteome</keyword>
<dbReference type="InterPro" id="IPR039426">
    <property type="entry name" value="TonB-dep_rcpt-like"/>
</dbReference>
<evidence type="ECO:0000256" key="10">
    <source>
        <dbReference type="PROSITE-ProRule" id="PRU01360"/>
    </source>
</evidence>
<comment type="caution">
    <text evidence="14">The sequence shown here is derived from an EMBL/GenBank/DDBJ whole genome shotgun (WGS) entry which is preliminary data.</text>
</comment>
<evidence type="ECO:0000313" key="15">
    <source>
        <dbReference type="Proteomes" id="UP000009309"/>
    </source>
</evidence>
<evidence type="ECO:0000256" key="9">
    <source>
        <dbReference type="ARBA" id="ARBA00023237"/>
    </source>
</evidence>
<dbReference type="PANTHER" id="PTHR30069">
    <property type="entry name" value="TONB-DEPENDENT OUTER MEMBRANE RECEPTOR"/>
    <property type="match status" value="1"/>
</dbReference>
<keyword evidence="5" id="KW-0732">Signal</keyword>
<evidence type="ECO:0000256" key="1">
    <source>
        <dbReference type="ARBA" id="ARBA00004571"/>
    </source>
</evidence>
<dbReference type="eggNOG" id="COG4771">
    <property type="taxonomic scope" value="Bacteria"/>
</dbReference>
<feature type="domain" description="TonB-dependent receptor plug" evidence="13">
    <location>
        <begin position="181"/>
        <end position="258"/>
    </location>
</feature>
<dbReference type="GO" id="GO:0044718">
    <property type="term" value="P:siderophore transmembrane transport"/>
    <property type="evidence" value="ECO:0007669"/>
    <property type="project" value="TreeGrafter"/>
</dbReference>
<keyword evidence="4 10" id="KW-0812">Transmembrane</keyword>
<sequence length="812" mass="90764">MTPERLATEFVRLAPETVGKLLTMPSLWTIIKSHVMVSGKRLLLFCGFLLTTTLALGQARYTLSGSVKDAQSGEVLIGATIRVQQQPTIGTISNEYGFYSLTLPEGTYTLQVSLVSFQPVTKTVSLTSGTHLDFSLTESATQLQEVSVRSQASNENIINPTMGVERLNMSSIKQIPVLLGERDPLKVLQLLPGIKSAGEGNSGFHVRGGNSDQNLILLDEAPVYNASHLLGFFSTFNADAIKDLSIYKGGMPAQYGGRLSSVLDVKMNDGNNQTFHAGGGIGLISSRLYAEGPLKKDKSSFLITGRRTYADAFLKLSNDPDINRNTLYFYDLNAKLNYTLSTKDRLFASGYFGRDRFGLGDLFNIDWGNATGTLRWNHLFNEKLFSNTSLIYSQYDYQVGIQNGSNDFSLTSSIRDYNLKQEFSYFPNPAHALRFGANVIHHTLTPRNRTATSESSSVNNSQEKSRYSVESAVFISDKWQLSPTFSVEYGLRLTSFAVLGGSDYYTLDANKNIVDTLSYATGQIVTHYVNPEPRLSAAYVLNDNTSIKASYTRNVQNLHLISNSGTSTPNDRWLQSSNIIRPEVADQVALGFFRNFSDNRFEFSAEAYYKALQNQIDYKNGADFQFTDALETQLLFGKGRAYGLELLLRKKTGALTGWIGYTLSRTEKQIEGINNGRWYAARQDRTHDVSVVGVYQLSKRWTLSATFVYNTGNAVSFPTGKYRIDNAVVFNYTERNGYRMPAYHRLDLGATVQFARKKNFESDLAFGLYNAYGRANPYAINFEQDDDDPSKTEIQRITLFKMVPSITYNFRF</sequence>
<evidence type="ECO:0000313" key="14">
    <source>
        <dbReference type="EMBL" id="CCH52965.1"/>
    </source>
</evidence>
<evidence type="ECO:0000256" key="6">
    <source>
        <dbReference type="ARBA" id="ARBA00023077"/>
    </source>
</evidence>
<keyword evidence="3 10" id="KW-1134">Transmembrane beta strand</keyword>
<dbReference type="Gene3D" id="2.40.170.20">
    <property type="entry name" value="TonB-dependent receptor, beta-barrel domain"/>
    <property type="match status" value="1"/>
</dbReference>
<comment type="subcellular location">
    <subcellularLocation>
        <location evidence="1 10">Cell outer membrane</location>
        <topology evidence="1 10">Multi-pass membrane protein</topology>
    </subcellularLocation>
</comment>
<evidence type="ECO:0000256" key="11">
    <source>
        <dbReference type="RuleBase" id="RU003357"/>
    </source>
</evidence>
<dbReference type="Pfam" id="PF07715">
    <property type="entry name" value="Plug"/>
    <property type="match status" value="1"/>
</dbReference>
<accession>I2GGE0</accession>
<comment type="similarity">
    <text evidence="10 11">Belongs to the TonB-dependent receptor family.</text>
</comment>
<dbReference type="PANTHER" id="PTHR30069:SF29">
    <property type="entry name" value="HEMOGLOBIN AND HEMOGLOBIN-HAPTOGLOBIN-BINDING PROTEIN 1-RELATED"/>
    <property type="match status" value="1"/>
</dbReference>
<dbReference type="Gene3D" id="2.170.130.10">
    <property type="entry name" value="TonB-dependent receptor, plug domain"/>
    <property type="match status" value="1"/>
</dbReference>
<evidence type="ECO:0000259" key="13">
    <source>
        <dbReference type="Pfam" id="PF07715"/>
    </source>
</evidence>
<organism evidence="14 15">
    <name type="scientific">Fibrisoma limi BUZ 3</name>
    <dbReference type="NCBI Taxonomy" id="1185876"/>
    <lineage>
        <taxon>Bacteria</taxon>
        <taxon>Pseudomonadati</taxon>
        <taxon>Bacteroidota</taxon>
        <taxon>Cytophagia</taxon>
        <taxon>Cytophagales</taxon>
        <taxon>Spirosomataceae</taxon>
        <taxon>Fibrisoma</taxon>
    </lineage>
</organism>
<dbReference type="EMBL" id="CAIT01000006">
    <property type="protein sequence ID" value="CCH52965.1"/>
    <property type="molecule type" value="Genomic_DNA"/>
</dbReference>
<name>I2GGE0_9BACT</name>
<evidence type="ECO:0000256" key="7">
    <source>
        <dbReference type="ARBA" id="ARBA00023136"/>
    </source>
</evidence>